<dbReference type="InterPro" id="IPR007554">
    <property type="entry name" value="Glycerophosphate_synth"/>
</dbReference>
<reference evidence="1" key="2">
    <citation type="submission" date="2020-09" db="EMBL/GenBank/DDBJ databases">
        <authorList>
            <person name="Sun Q."/>
            <person name="Zhou Y."/>
        </authorList>
    </citation>
    <scope>NUCLEOTIDE SEQUENCE</scope>
    <source>
        <strain evidence="1">CGMCC 1.12698</strain>
    </source>
</reference>
<evidence type="ECO:0000313" key="2">
    <source>
        <dbReference type="Proteomes" id="UP000605259"/>
    </source>
</evidence>
<name>A0A917AYK4_9BACI</name>
<evidence type="ECO:0000313" key="1">
    <source>
        <dbReference type="EMBL" id="GGE81784.1"/>
    </source>
</evidence>
<organism evidence="1 2">
    <name type="scientific">Priestia taiwanensis</name>
    <dbReference type="NCBI Taxonomy" id="1347902"/>
    <lineage>
        <taxon>Bacteria</taxon>
        <taxon>Bacillati</taxon>
        <taxon>Bacillota</taxon>
        <taxon>Bacilli</taxon>
        <taxon>Bacillales</taxon>
        <taxon>Bacillaceae</taxon>
        <taxon>Priestia</taxon>
    </lineage>
</organism>
<dbReference type="GO" id="GO:0016020">
    <property type="term" value="C:membrane"/>
    <property type="evidence" value="ECO:0007669"/>
    <property type="project" value="InterPro"/>
</dbReference>
<dbReference type="PANTHER" id="PTHR37316">
    <property type="entry name" value="TEICHOIC ACID GLYCEROL-PHOSPHATE PRIMASE"/>
    <property type="match status" value="1"/>
</dbReference>
<gene>
    <name evidence="1" type="ORF">GCM10007140_34330</name>
</gene>
<dbReference type="EMBL" id="BMFK01000004">
    <property type="protein sequence ID" value="GGE81784.1"/>
    <property type="molecule type" value="Genomic_DNA"/>
</dbReference>
<reference evidence="1" key="1">
    <citation type="journal article" date="2014" name="Int. J. Syst. Evol. Microbiol.">
        <title>Complete genome sequence of Corynebacterium casei LMG S-19264T (=DSM 44701T), isolated from a smear-ripened cheese.</title>
        <authorList>
            <consortium name="US DOE Joint Genome Institute (JGI-PGF)"/>
            <person name="Walter F."/>
            <person name="Albersmeier A."/>
            <person name="Kalinowski J."/>
            <person name="Ruckert C."/>
        </authorList>
    </citation>
    <scope>NUCLEOTIDE SEQUENCE</scope>
    <source>
        <strain evidence="1">CGMCC 1.12698</strain>
    </source>
</reference>
<dbReference type="InterPro" id="IPR043148">
    <property type="entry name" value="TagF_C"/>
</dbReference>
<accession>A0A917AYK4</accession>
<dbReference type="SUPFAM" id="SSF53756">
    <property type="entry name" value="UDP-Glycosyltransferase/glycogen phosphorylase"/>
    <property type="match status" value="1"/>
</dbReference>
<dbReference type="PANTHER" id="PTHR37316:SF1">
    <property type="entry name" value="TEICHOIC ACID GLYCEROL-PHOSPHATE PRIMASE"/>
    <property type="match status" value="1"/>
</dbReference>
<evidence type="ECO:0008006" key="3">
    <source>
        <dbReference type="Google" id="ProtNLM"/>
    </source>
</evidence>
<dbReference type="Proteomes" id="UP000605259">
    <property type="component" value="Unassembled WGS sequence"/>
</dbReference>
<sequence length="368" mass="42845">MNNSNVVGFYIETSFHYYLYETIIDSLLEEGVQCHIVINDEMGKQSEFSHMYNDMISFIEDIDRSDIDAYTMSTVKDAGFKYDCLVSPYLAKDLRGIAKKHVRVMYSLAKEKWIYGWWNIVYDRILNYGQYDYSKLNIDNNCVIIGNPKFDKWFKNDISNLKSIEKALDLDRNKKTIMYAPTYGDLSSIDSWIEKINMLQEHYNVLIKLHHGTAFKESEQYRRDYLNLHFKNISVSTEDLFPFLKIADYVVTDNSGMIFDAILAGKDILLLNTTSSSELTDERSLEQKARSQIININMTEDIKEVLENDNLFTLQKARINTLQKELYTYLDGDCGKRAADEIIKVIDDNCSDENRLLTSLREVVFGKK</sequence>
<proteinExistence type="predicted"/>
<dbReference type="RefSeq" id="WP_188389713.1">
    <property type="nucleotide sequence ID" value="NZ_BMFK01000004.1"/>
</dbReference>
<comment type="caution">
    <text evidence="1">The sequence shown here is derived from an EMBL/GenBank/DDBJ whole genome shotgun (WGS) entry which is preliminary data.</text>
</comment>
<keyword evidence="2" id="KW-1185">Reference proteome</keyword>
<dbReference type="Gene3D" id="3.40.50.12580">
    <property type="match status" value="1"/>
</dbReference>
<dbReference type="Pfam" id="PF04464">
    <property type="entry name" value="Glyphos_transf"/>
    <property type="match status" value="1"/>
</dbReference>
<protein>
    <recommendedName>
        <fullName evidence="3">CDP-glycerol:poly(Glycerophosphate) glycerophosphotransferase</fullName>
    </recommendedName>
</protein>
<dbReference type="AlphaFoldDB" id="A0A917AYK4"/>
<dbReference type="InterPro" id="IPR051612">
    <property type="entry name" value="Teichoic_Acid_Biosynth"/>
</dbReference>
<dbReference type="GO" id="GO:0047355">
    <property type="term" value="F:CDP-glycerol glycerophosphotransferase activity"/>
    <property type="evidence" value="ECO:0007669"/>
    <property type="project" value="InterPro"/>
</dbReference>